<evidence type="ECO:0000313" key="2">
    <source>
        <dbReference type="Proteomes" id="UP000789920"/>
    </source>
</evidence>
<keyword evidence="2" id="KW-1185">Reference proteome</keyword>
<evidence type="ECO:0000313" key="1">
    <source>
        <dbReference type="EMBL" id="CAG8846592.1"/>
    </source>
</evidence>
<gene>
    <name evidence="1" type="ORF">RPERSI_LOCUS34220</name>
</gene>
<accession>A0ACA9SSK0</accession>
<feature type="non-terminal residue" evidence="1">
    <location>
        <position position="1"/>
    </location>
</feature>
<name>A0ACA9SSK0_9GLOM</name>
<reference evidence="1" key="1">
    <citation type="submission" date="2021-06" db="EMBL/GenBank/DDBJ databases">
        <authorList>
            <person name="Kallberg Y."/>
            <person name="Tangrot J."/>
            <person name="Rosling A."/>
        </authorList>
    </citation>
    <scope>NUCLEOTIDE SEQUENCE</scope>
    <source>
        <strain evidence="1">MA461A</strain>
    </source>
</reference>
<comment type="caution">
    <text evidence="1">The sequence shown here is derived from an EMBL/GenBank/DDBJ whole genome shotgun (WGS) entry which is preliminary data.</text>
</comment>
<proteinExistence type="predicted"/>
<organism evidence="1 2">
    <name type="scientific">Racocetra persica</name>
    <dbReference type="NCBI Taxonomy" id="160502"/>
    <lineage>
        <taxon>Eukaryota</taxon>
        <taxon>Fungi</taxon>
        <taxon>Fungi incertae sedis</taxon>
        <taxon>Mucoromycota</taxon>
        <taxon>Glomeromycotina</taxon>
        <taxon>Glomeromycetes</taxon>
        <taxon>Diversisporales</taxon>
        <taxon>Gigasporaceae</taxon>
        <taxon>Racocetra</taxon>
    </lineage>
</organism>
<dbReference type="EMBL" id="CAJVQC010151992">
    <property type="protein sequence ID" value="CAG8846592.1"/>
    <property type="molecule type" value="Genomic_DNA"/>
</dbReference>
<dbReference type="Proteomes" id="UP000789920">
    <property type="component" value="Unassembled WGS sequence"/>
</dbReference>
<feature type="non-terminal residue" evidence="1">
    <location>
        <position position="168"/>
    </location>
</feature>
<protein>
    <submittedName>
        <fullName evidence="1">1242_t:CDS:1</fullName>
    </submittedName>
</protein>
<sequence length="168" mass="19052">LRFTKYSQKNDQGGIESDNTGLIIPVPPDPTDFQGPIHDLKLYISKRPENYQTPYLHLRINNKFAYDPEEPWYCDTRLGEKLCQSFMKNVCNIVGIDTKNRSITNHSGRSTSITALFRQGVPMVTTMAITGHKSESSYRVYARPSGKDKEDALSSLINNIELPLKQVD</sequence>